<reference evidence="1" key="1">
    <citation type="journal article" date="2014" name="Front. Microbiol.">
        <title>High frequency of phylogenetically diverse reductive dehalogenase-homologous genes in deep subseafloor sedimentary metagenomes.</title>
        <authorList>
            <person name="Kawai M."/>
            <person name="Futagami T."/>
            <person name="Toyoda A."/>
            <person name="Takaki Y."/>
            <person name="Nishi S."/>
            <person name="Hori S."/>
            <person name="Arai W."/>
            <person name="Tsubouchi T."/>
            <person name="Morono Y."/>
            <person name="Uchiyama I."/>
            <person name="Ito T."/>
            <person name="Fujiyama A."/>
            <person name="Inagaki F."/>
            <person name="Takami H."/>
        </authorList>
    </citation>
    <scope>NUCLEOTIDE SEQUENCE</scope>
    <source>
        <strain evidence="1">Expedition CK06-06</strain>
    </source>
</reference>
<evidence type="ECO:0008006" key="2">
    <source>
        <dbReference type="Google" id="ProtNLM"/>
    </source>
</evidence>
<gene>
    <name evidence="1" type="ORF">S01H1_38736</name>
</gene>
<protein>
    <recommendedName>
        <fullName evidence="2">Methyltransferase type 11 domain-containing protein</fullName>
    </recommendedName>
</protein>
<dbReference type="AlphaFoldDB" id="X0W3Y2"/>
<dbReference type="EMBL" id="BARS01024400">
    <property type="protein sequence ID" value="GAG07426.1"/>
    <property type="molecule type" value="Genomic_DNA"/>
</dbReference>
<organism evidence="1">
    <name type="scientific">marine sediment metagenome</name>
    <dbReference type="NCBI Taxonomy" id="412755"/>
    <lineage>
        <taxon>unclassified sequences</taxon>
        <taxon>metagenomes</taxon>
        <taxon>ecological metagenomes</taxon>
    </lineage>
</organism>
<proteinExistence type="predicted"/>
<comment type="caution">
    <text evidence="1">The sequence shown here is derived from an EMBL/GenBank/DDBJ whole genome shotgun (WGS) entry which is preliminary data.</text>
</comment>
<accession>X0W3Y2</accession>
<feature type="non-terminal residue" evidence="1">
    <location>
        <position position="44"/>
    </location>
</feature>
<evidence type="ECO:0000313" key="1">
    <source>
        <dbReference type="EMBL" id="GAG07426.1"/>
    </source>
</evidence>
<sequence length="44" mass="4999">MGYDRAGFDVVGVDNRPQPHYPFEFHLADAMEYPLEGYDAIHAS</sequence>
<name>X0W3Y2_9ZZZZ</name>